<dbReference type="EMBL" id="JAVDRF010000003">
    <property type="protein sequence ID" value="MDR6535927.1"/>
    <property type="molecule type" value="Genomic_DNA"/>
</dbReference>
<protein>
    <submittedName>
        <fullName evidence="1">Uncharacterized protein</fullName>
    </submittedName>
</protein>
<accession>A0ABU1NCB5</accession>
<sequence>MPATHSVADDSSSISGRSHRMRLFLPPLQACAWVPVVATPIGVAS</sequence>
<dbReference type="Proteomes" id="UP001184230">
    <property type="component" value="Unassembled WGS sequence"/>
</dbReference>
<organism evidence="1 2">
    <name type="scientific">Variovorax soli</name>
    <dbReference type="NCBI Taxonomy" id="376815"/>
    <lineage>
        <taxon>Bacteria</taxon>
        <taxon>Pseudomonadati</taxon>
        <taxon>Pseudomonadota</taxon>
        <taxon>Betaproteobacteria</taxon>
        <taxon>Burkholderiales</taxon>
        <taxon>Comamonadaceae</taxon>
        <taxon>Variovorax</taxon>
    </lineage>
</organism>
<proteinExistence type="predicted"/>
<reference evidence="1 2" key="1">
    <citation type="submission" date="2023-07" db="EMBL/GenBank/DDBJ databases">
        <title>Sorghum-associated microbial communities from plants grown in Nebraska, USA.</title>
        <authorList>
            <person name="Schachtman D."/>
        </authorList>
    </citation>
    <scope>NUCLEOTIDE SEQUENCE [LARGE SCALE GENOMIC DNA]</scope>
    <source>
        <strain evidence="1 2">DS1781</strain>
    </source>
</reference>
<evidence type="ECO:0000313" key="1">
    <source>
        <dbReference type="EMBL" id="MDR6535927.1"/>
    </source>
</evidence>
<name>A0ABU1NCB5_9BURK</name>
<evidence type="ECO:0000313" key="2">
    <source>
        <dbReference type="Proteomes" id="UP001184230"/>
    </source>
</evidence>
<comment type="caution">
    <text evidence="1">The sequence shown here is derived from an EMBL/GenBank/DDBJ whole genome shotgun (WGS) entry which is preliminary data.</text>
</comment>
<dbReference type="RefSeq" id="WP_309900464.1">
    <property type="nucleotide sequence ID" value="NZ_JAVDRF010000003.1"/>
</dbReference>
<gene>
    <name evidence="1" type="ORF">J2739_001697</name>
</gene>
<keyword evidence="2" id="KW-1185">Reference proteome</keyword>